<sequence>MWGRAGSLGPAPLSQGRQMITAEQGARTIIHMAQSNLSRFEIDGHDVVNHKDNCENPEWCPISASLRIVEKGLEHHTRNWENGVIDPMIMELADEIYHSLAKDGILE</sequence>
<organism evidence="1 2">
    <name type="scientific">Gordonia phage Fryberger</name>
    <dbReference type="NCBI Taxonomy" id="2250392"/>
    <lineage>
        <taxon>Viruses</taxon>
        <taxon>Duplodnaviria</taxon>
        <taxon>Heunggongvirae</taxon>
        <taxon>Uroviricota</taxon>
        <taxon>Caudoviricetes</taxon>
        <taxon>Ronaldovirus</taxon>
        <taxon>Ronaldovirus fryberger</taxon>
    </lineage>
</organism>
<dbReference type="EMBL" id="MH479913">
    <property type="protein sequence ID" value="AXN53443.1"/>
    <property type="molecule type" value="Genomic_DNA"/>
</dbReference>
<evidence type="ECO:0000313" key="1">
    <source>
        <dbReference type="EMBL" id="AXN53443.1"/>
    </source>
</evidence>
<dbReference type="GeneID" id="54998458"/>
<gene>
    <name evidence="1" type="primary">25</name>
    <name evidence="1" type="ORF">SEA_FRYBERGER_25</name>
</gene>
<dbReference type="Proteomes" id="UP000259952">
    <property type="component" value="Segment"/>
</dbReference>
<evidence type="ECO:0000313" key="2">
    <source>
        <dbReference type="Proteomes" id="UP000259952"/>
    </source>
</evidence>
<proteinExistence type="predicted"/>
<keyword evidence="2" id="KW-1185">Reference proteome</keyword>
<dbReference type="RefSeq" id="YP_009807577.1">
    <property type="nucleotide sequence ID" value="NC_048027.1"/>
</dbReference>
<protein>
    <submittedName>
        <fullName evidence="1">Uncharacterized protein</fullName>
    </submittedName>
</protein>
<dbReference type="KEGG" id="vg:54998458"/>
<name>A0A346FCH9_9CAUD</name>
<reference evidence="1 2" key="1">
    <citation type="submission" date="2018-06" db="EMBL/GenBank/DDBJ databases">
        <authorList>
            <person name="Searcy Z.E."/>
            <person name="Delesalle V.A."/>
            <person name="Garlena R.A."/>
            <person name="Russell D.A."/>
            <person name="Pope W.H."/>
            <person name="Jacobs-Sera D."/>
            <person name="Hatfull G.F."/>
        </authorList>
    </citation>
    <scope>NUCLEOTIDE SEQUENCE [LARGE SCALE GENOMIC DNA]</scope>
</reference>
<accession>A0A346FCH9</accession>